<dbReference type="PANTHER" id="PTHR28055:SF1">
    <property type="entry name" value="ALTERED INHERITANCE OF MITOCHONDRIA PROTEIN 41, MITOCHONDRIAL"/>
    <property type="match status" value="1"/>
</dbReference>
<reference evidence="1 2" key="1">
    <citation type="submission" date="2016-10" db="EMBL/GenBank/DDBJ databases">
        <authorList>
            <person name="de Groot N.N."/>
        </authorList>
    </citation>
    <scope>NUCLEOTIDE SEQUENCE [LARGE SCALE GENOMIC DNA]</scope>
    <source>
        <strain evidence="1 2">IPL20</strain>
    </source>
</reference>
<dbReference type="Proteomes" id="UP000199074">
    <property type="component" value="Unassembled WGS sequence"/>
</dbReference>
<dbReference type="EMBL" id="FPCK01000001">
    <property type="protein sequence ID" value="SFV30033.1"/>
    <property type="molecule type" value="Genomic_DNA"/>
</dbReference>
<keyword evidence="2" id="KW-1185">Reference proteome</keyword>
<evidence type="ECO:0000313" key="2">
    <source>
        <dbReference type="Proteomes" id="UP000199074"/>
    </source>
</evidence>
<dbReference type="GO" id="GO:0016884">
    <property type="term" value="F:carbon-nitrogen ligase activity, with glutamine as amido-N-donor"/>
    <property type="evidence" value="ECO:0007669"/>
    <property type="project" value="InterPro"/>
</dbReference>
<dbReference type="InterPro" id="IPR003789">
    <property type="entry name" value="Asn/Gln_tRNA_amidoTrase-B-like"/>
</dbReference>
<dbReference type="InterPro" id="IPR042184">
    <property type="entry name" value="YqeY/Aim41_N"/>
</dbReference>
<dbReference type="RefSeq" id="WP_244542765.1">
    <property type="nucleotide sequence ID" value="NZ_FPCK01000001.1"/>
</dbReference>
<evidence type="ECO:0008006" key="3">
    <source>
        <dbReference type="Google" id="ProtNLM"/>
    </source>
</evidence>
<dbReference type="Pfam" id="PF09424">
    <property type="entry name" value="YqeY"/>
    <property type="match status" value="1"/>
</dbReference>
<name>A0A1I7N619_9HYPH</name>
<dbReference type="InterPro" id="IPR019004">
    <property type="entry name" value="YqeY/Aim41"/>
</dbReference>
<accession>A0A1I7N619</accession>
<sequence>MHGKEHTKMRETISEGLKTALKARDQRRTGTLRAINAAIGDRDIANRGDGKGPATNDEILAMIQKMVKQREESFAIYAQAGRADLATVEKEEIDILNEFLPKPLSDDEVAAAIEAAIVSSGAAEPKDMGKVIGLLKANYPGRIDFGKVSGQVRNALAAKG</sequence>
<dbReference type="Gene3D" id="1.10.1510.10">
    <property type="entry name" value="Uncharacterised protein YqeY/AIM41 PF09424, N-terminal domain"/>
    <property type="match status" value="1"/>
</dbReference>
<evidence type="ECO:0000313" key="1">
    <source>
        <dbReference type="EMBL" id="SFV30033.1"/>
    </source>
</evidence>
<dbReference type="InterPro" id="IPR023168">
    <property type="entry name" value="GatB_Yqey_C_2"/>
</dbReference>
<protein>
    <recommendedName>
        <fullName evidence="3">Glutamyl-tRNA amidotransferase</fullName>
    </recommendedName>
</protein>
<organism evidence="1 2">
    <name type="scientific">Devosia crocina</name>
    <dbReference type="NCBI Taxonomy" id="429728"/>
    <lineage>
        <taxon>Bacteria</taxon>
        <taxon>Pseudomonadati</taxon>
        <taxon>Pseudomonadota</taxon>
        <taxon>Alphaproteobacteria</taxon>
        <taxon>Hyphomicrobiales</taxon>
        <taxon>Devosiaceae</taxon>
        <taxon>Devosia</taxon>
    </lineage>
</organism>
<dbReference type="AlphaFoldDB" id="A0A1I7N619"/>
<gene>
    <name evidence="1" type="ORF">SAMN05216456_0898</name>
</gene>
<dbReference type="Gene3D" id="1.10.10.410">
    <property type="match status" value="1"/>
</dbReference>
<dbReference type="STRING" id="429728.SAMN05216456_0898"/>
<proteinExistence type="predicted"/>
<dbReference type="SUPFAM" id="SSF89095">
    <property type="entry name" value="GatB/YqeY motif"/>
    <property type="match status" value="1"/>
</dbReference>
<dbReference type="PANTHER" id="PTHR28055">
    <property type="entry name" value="ALTERED INHERITANCE OF MITOCHONDRIA PROTEIN 41, MITOCHONDRIAL"/>
    <property type="match status" value="1"/>
</dbReference>